<dbReference type="AlphaFoldDB" id="A0A6M1LU22"/>
<sequence length="65" mass="6534">MAGQDMDKGEGSAADKAGAHGAEGQKGVPQETVGAGKRKDPNNFANDPQRAAEAGRKGGQNRGKG</sequence>
<protein>
    <recommendedName>
        <fullName evidence="4">Stress-induced protein</fullName>
    </recommendedName>
</protein>
<gene>
    <name evidence="2" type="ORF">G3576_26030</name>
</gene>
<proteinExistence type="predicted"/>
<name>A0A6M1LU22_9PROT</name>
<feature type="compositionally biased region" description="Basic and acidic residues" evidence="1">
    <location>
        <begin position="1"/>
        <end position="10"/>
    </location>
</feature>
<dbReference type="Pfam" id="PF10685">
    <property type="entry name" value="KGG"/>
    <property type="match status" value="1"/>
</dbReference>
<dbReference type="EMBL" id="JAAIKB010000015">
    <property type="protein sequence ID" value="NGM23499.1"/>
    <property type="molecule type" value="Genomic_DNA"/>
</dbReference>
<feature type="region of interest" description="Disordered" evidence="1">
    <location>
        <begin position="1"/>
        <end position="65"/>
    </location>
</feature>
<reference evidence="2 3" key="1">
    <citation type="submission" date="2020-03" db="EMBL/GenBank/DDBJ databases">
        <title>Roseomonas stagni sp. nov., isolated from pond water in Japan.</title>
        <authorList>
            <person name="Furuhata K."/>
            <person name="Miyamoto H."/>
            <person name="Goto K."/>
        </authorList>
    </citation>
    <scope>NUCLEOTIDE SEQUENCE [LARGE SCALE GENOMIC DNA]</scope>
    <source>
        <strain evidence="2 3">PeD5</strain>
    </source>
</reference>
<accession>A0A6M1LU22</accession>
<organism evidence="2 3">
    <name type="scientific">Falsiroseomonas algicola</name>
    <dbReference type="NCBI Taxonomy" id="2716930"/>
    <lineage>
        <taxon>Bacteria</taxon>
        <taxon>Pseudomonadati</taxon>
        <taxon>Pseudomonadota</taxon>
        <taxon>Alphaproteobacteria</taxon>
        <taxon>Acetobacterales</taxon>
        <taxon>Roseomonadaceae</taxon>
        <taxon>Falsiroseomonas</taxon>
    </lineage>
</organism>
<evidence type="ECO:0000256" key="1">
    <source>
        <dbReference type="SAM" id="MobiDB-lite"/>
    </source>
</evidence>
<dbReference type="InterPro" id="IPR019626">
    <property type="entry name" value="Stress-induced_KGG_rpt"/>
</dbReference>
<dbReference type="Proteomes" id="UP000475385">
    <property type="component" value="Unassembled WGS sequence"/>
</dbReference>
<evidence type="ECO:0000313" key="2">
    <source>
        <dbReference type="EMBL" id="NGM23499.1"/>
    </source>
</evidence>
<dbReference type="RefSeq" id="WP_164697412.1">
    <property type="nucleotide sequence ID" value="NZ_JAAIKB010000015.1"/>
</dbReference>
<evidence type="ECO:0000313" key="3">
    <source>
        <dbReference type="Proteomes" id="UP000475385"/>
    </source>
</evidence>
<evidence type="ECO:0008006" key="4">
    <source>
        <dbReference type="Google" id="ProtNLM"/>
    </source>
</evidence>
<keyword evidence="3" id="KW-1185">Reference proteome</keyword>
<comment type="caution">
    <text evidence="2">The sequence shown here is derived from an EMBL/GenBank/DDBJ whole genome shotgun (WGS) entry which is preliminary data.</text>
</comment>